<evidence type="ECO:0000256" key="15">
    <source>
        <dbReference type="SAM" id="MobiDB-lite"/>
    </source>
</evidence>
<dbReference type="Pfam" id="PF12705">
    <property type="entry name" value="PDDEXK_1"/>
    <property type="match status" value="1"/>
</dbReference>
<dbReference type="SUPFAM" id="SSF52540">
    <property type="entry name" value="P-loop containing nucleoside triphosphate hydrolases"/>
    <property type="match status" value="1"/>
</dbReference>
<feature type="region of interest" description="Disordered" evidence="15">
    <location>
        <begin position="961"/>
        <end position="1000"/>
    </location>
</feature>
<evidence type="ECO:0000256" key="13">
    <source>
        <dbReference type="ARBA" id="ARBA00048988"/>
    </source>
</evidence>
<dbReference type="PROSITE" id="PS51198">
    <property type="entry name" value="UVRD_HELICASE_ATP_BIND"/>
    <property type="match status" value="1"/>
</dbReference>
<keyword evidence="3" id="KW-0227">DNA damage</keyword>
<dbReference type="InterPro" id="IPR014017">
    <property type="entry name" value="DNA_helicase_UvrD-like_C"/>
</dbReference>
<evidence type="ECO:0000256" key="10">
    <source>
        <dbReference type="ARBA" id="ARBA00023235"/>
    </source>
</evidence>
<dbReference type="GeneID" id="81211622"/>
<evidence type="ECO:0000256" key="14">
    <source>
        <dbReference type="PROSITE-ProRule" id="PRU00560"/>
    </source>
</evidence>
<keyword evidence="9" id="KW-0234">DNA repair</keyword>
<dbReference type="InterPro" id="IPR027417">
    <property type="entry name" value="P-loop_NTPase"/>
</dbReference>
<dbReference type="PANTHER" id="PTHR11070">
    <property type="entry name" value="UVRD / RECB / PCRA DNA HELICASE FAMILY MEMBER"/>
    <property type="match status" value="1"/>
</dbReference>
<feature type="domain" description="UvrD-like helicase C-terminal" evidence="17">
    <location>
        <begin position="519"/>
        <end position="816"/>
    </location>
</feature>
<evidence type="ECO:0000256" key="7">
    <source>
        <dbReference type="ARBA" id="ARBA00022840"/>
    </source>
</evidence>
<dbReference type="RefSeq" id="WP_284063818.1">
    <property type="nucleotide sequence ID" value="NZ_CP126160.1"/>
</dbReference>
<dbReference type="GO" id="GO:0006281">
    <property type="term" value="P:DNA repair"/>
    <property type="evidence" value="ECO:0007669"/>
    <property type="project" value="UniProtKB-KW"/>
</dbReference>
<accession>A0ABD5TBS4</accession>
<dbReference type="PANTHER" id="PTHR11070:SF48">
    <property type="entry name" value="ATP-DEPENDENT HELICASE_NUCLEASE SUBUNIT A"/>
    <property type="match status" value="1"/>
</dbReference>
<evidence type="ECO:0000259" key="16">
    <source>
        <dbReference type="PROSITE" id="PS51198"/>
    </source>
</evidence>
<keyword evidence="1" id="KW-0540">Nuclease</keyword>
<dbReference type="AlphaFoldDB" id="A0ABD5TBS4"/>
<evidence type="ECO:0000256" key="3">
    <source>
        <dbReference type="ARBA" id="ARBA00022763"/>
    </source>
</evidence>
<feature type="compositionally biased region" description="Polar residues" evidence="15">
    <location>
        <begin position="1039"/>
        <end position="1057"/>
    </location>
</feature>
<gene>
    <name evidence="18" type="ORF">ACFQFD_02480</name>
</gene>
<dbReference type="InterPro" id="IPR014016">
    <property type="entry name" value="UvrD-like_ATP-bd"/>
</dbReference>
<reference evidence="18 19" key="1">
    <citation type="journal article" date="2019" name="Int. J. Syst. Evol. Microbiol.">
        <title>The Global Catalogue of Microorganisms (GCM) 10K type strain sequencing project: providing services to taxonomists for standard genome sequencing and annotation.</title>
        <authorList>
            <consortium name="The Broad Institute Genomics Platform"/>
            <consortium name="The Broad Institute Genome Sequencing Center for Infectious Disease"/>
            <person name="Wu L."/>
            <person name="Ma J."/>
        </authorList>
    </citation>
    <scope>NUCLEOTIDE SEQUENCE [LARGE SCALE GENOMIC DNA]</scope>
    <source>
        <strain evidence="18 19">SYNS20</strain>
    </source>
</reference>
<dbReference type="Pfam" id="PF00580">
    <property type="entry name" value="UvrD-helicase"/>
    <property type="match status" value="1"/>
</dbReference>
<dbReference type="InterPro" id="IPR011604">
    <property type="entry name" value="PDDEXK-like_dom_sf"/>
</dbReference>
<evidence type="ECO:0000256" key="1">
    <source>
        <dbReference type="ARBA" id="ARBA00022722"/>
    </source>
</evidence>
<evidence type="ECO:0000256" key="2">
    <source>
        <dbReference type="ARBA" id="ARBA00022741"/>
    </source>
</evidence>
<dbReference type="GO" id="GO:0043138">
    <property type="term" value="F:3'-5' DNA helicase activity"/>
    <property type="evidence" value="ECO:0007669"/>
    <property type="project" value="UniProtKB-EC"/>
</dbReference>
<dbReference type="EC" id="5.6.2.4" evidence="12"/>
<dbReference type="InterPro" id="IPR011335">
    <property type="entry name" value="Restrct_endonuc-II-like"/>
</dbReference>
<dbReference type="InterPro" id="IPR000212">
    <property type="entry name" value="DNA_helicase_UvrD/REP"/>
</dbReference>
<dbReference type="Gene3D" id="3.90.320.10">
    <property type="match status" value="1"/>
</dbReference>
<evidence type="ECO:0000256" key="11">
    <source>
        <dbReference type="ARBA" id="ARBA00034617"/>
    </source>
</evidence>
<proteinExistence type="predicted"/>
<evidence type="ECO:0000256" key="12">
    <source>
        <dbReference type="ARBA" id="ARBA00034808"/>
    </source>
</evidence>
<protein>
    <recommendedName>
        <fullName evidence="12">DNA 3'-5' helicase</fullName>
        <ecNumber evidence="12">5.6.2.4</ecNumber>
    </recommendedName>
</protein>
<dbReference type="InterPro" id="IPR038726">
    <property type="entry name" value="PDDEXK_AddAB-type"/>
</dbReference>
<keyword evidence="7 14" id="KW-0067">ATP-binding</keyword>
<dbReference type="Gene3D" id="1.10.486.10">
    <property type="entry name" value="PCRA, domain 4"/>
    <property type="match status" value="1"/>
</dbReference>
<comment type="catalytic activity">
    <reaction evidence="13">
        <text>ATP + H2O = ADP + phosphate + H(+)</text>
        <dbReference type="Rhea" id="RHEA:13065"/>
        <dbReference type="ChEBI" id="CHEBI:15377"/>
        <dbReference type="ChEBI" id="CHEBI:15378"/>
        <dbReference type="ChEBI" id="CHEBI:30616"/>
        <dbReference type="ChEBI" id="CHEBI:43474"/>
        <dbReference type="ChEBI" id="CHEBI:456216"/>
        <dbReference type="EC" id="5.6.2.4"/>
    </reaction>
</comment>
<dbReference type="Gene3D" id="3.40.50.300">
    <property type="entry name" value="P-loop containing nucleotide triphosphate hydrolases"/>
    <property type="match status" value="4"/>
</dbReference>
<dbReference type="PROSITE" id="PS51217">
    <property type="entry name" value="UVRD_HELICASE_CTER"/>
    <property type="match status" value="1"/>
</dbReference>
<evidence type="ECO:0000256" key="9">
    <source>
        <dbReference type="ARBA" id="ARBA00023204"/>
    </source>
</evidence>
<dbReference type="GO" id="GO:0003677">
    <property type="term" value="F:DNA binding"/>
    <property type="evidence" value="ECO:0007669"/>
    <property type="project" value="UniProtKB-KW"/>
</dbReference>
<dbReference type="SUPFAM" id="SSF52980">
    <property type="entry name" value="Restriction endonuclease-like"/>
    <property type="match status" value="1"/>
</dbReference>
<evidence type="ECO:0000256" key="4">
    <source>
        <dbReference type="ARBA" id="ARBA00022801"/>
    </source>
</evidence>
<keyword evidence="4 14" id="KW-0378">Hydrolase</keyword>
<feature type="domain" description="UvrD-like helicase ATP-binding" evidence="16">
    <location>
        <begin position="14"/>
        <end position="490"/>
    </location>
</feature>
<keyword evidence="5 14" id="KW-0347">Helicase</keyword>
<dbReference type="Pfam" id="PF13361">
    <property type="entry name" value="UvrD_C"/>
    <property type="match status" value="1"/>
</dbReference>
<comment type="catalytic activity">
    <reaction evidence="11">
        <text>Couples ATP hydrolysis with the unwinding of duplex DNA by translocating in the 3'-5' direction.</text>
        <dbReference type="EC" id="5.6.2.4"/>
    </reaction>
</comment>
<evidence type="ECO:0000256" key="5">
    <source>
        <dbReference type="ARBA" id="ARBA00022806"/>
    </source>
</evidence>
<evidence type="ECO:0000256" key="6">
    <source>
        <dbReference type="ARBA" id="ARBA00022839"/>
    </source>
</evidence>
<feature type="binding site" evidence="14">
    <location>
        <begin position="35"/>
        <end position="42"/>
    </location>
    <ligand>
        <name>ATP</name>
        <dbReference type="ChEBI" id="CHEBI:30616"/>
    </ligand>
</feature>
<evidence type="ECO:0000313" key="18">
    <source>
        <dbReference type="EMBL" id="MFC6784895.1"/>
    </source>
</evidence>
<feature type="region of interest" description="Disordered" evidence="15">
    <location>
        <begin position="1018"/>
        <end position="1073"/>
    </location>
</feature>
<evidence type="ECO:0000256" key="8">
    <source>
        <dbReference type="ARBA" id="ARBA00023125"/>
    </source>
</evidence>
<feature type="compositionally biased region" description="Polar residues" evidence="15">
    <location>
        <begin position="977"/>
        <end position="990"/>
    </location>
</feature>
<keyword evidence="8" id="KW-0238">DNA-binding</keyword>
<keyword evidence="2 14" id="KW-0547">Nucleotide-binding</keyword>
<sequence>MSGSEDDSSEADDVIQLTDEQEAALDLSRNIAVTAGAGTGKTTTLTERYLTMLDPGAVTPENIVTITFTKDAANEMRERIRAAVDQELTAADSQTPYDDWREIRDELENGYIHTIHAFCSRLLTEHAVEAPVDPNFTTLDETDAARLQRDVVTQFIDQHEDEHGLNLLARLWSRDSLEEVLVGLLDSRPESTRWATHWKDKSPNEYLDVAWEQFIPIDGELVESWFADPMFVDALETLRDIHTRELAIDDGDDAMEKLETIDETLQRTGALDEEATTRSRQTAVNTIANALTTGDGDRYSQDYRIYGASSNGWDDFEAEQEELRAAIDTILETIEPETLTIVEDLSTERNSSYYVLALARVYDKLETAYDEVKADRNALDYTDLIGRTISFLKNHDAARTAIQEQFDYVMVDEVQDTDPRQWRLVRALTGTDPREFDSQNVFLVGDEKQSIYRFRGADVTAFSEARHRLSAANPEGVSAELPLSGSFRTVEPTLSFINDLFEMVFEPESDERQPYEAEPQRLTAERREGTDIDGLCEYLLVPESSGNGLLDADNPLEQDQFINTAHREASALAARLSQLFADPPQVYDEETDEYRDAEPRDVTVLLRARTRLEFYERAFDEAEIPYTVVSGMGFYDSPEVTALVNLLRVLEDPTNDIALYGVLRSPLFGVTDDRLARSLAAGNRDSDSLWAGLQDADGNLADAYELLTDWRAAAGLDASSGEQTGITMWSSLLTRVIDETGYLASISADDRSQQAVVNVEKLREQFRNWEDQRALTISGLLDRIDRQQTLAKRTPEATIHTETEGVEIRTVHSAKGLESRIVVVPELNTGFNQRANVDEYGKVYLDEIYDVPFLGLKAPTQTDPFVMKDTLVRDRLKARHQREDRAEQKRLLYVALTRARDHVILSGTNSLTVVEDDVYPKGSNPADASSWRDFVESALFEGVDLSELLVADSLDGELSTSDYQIRLPPSPAEWSGTDDTTPETAPSIDTLSPERRSRPVQLSATNYAKIVTGYADDTGVSFDPGEPDPTSLAAENADDQSATEPVSYSTDDGSVTNAEETEEDADTDSGEDGLAAAFGDAVHRICELDRPESEWGDIINEAFEMHDIDPTRANRDEIITHSRRGLAAVQTLHRELQNPLTYNELFVRASLDVGAVIGYIDHLAVTDDAYYILDFKTSDTSARAPTEIAERYWPQLRAYAVALAQQDPRERDIHALLYFTDADQVERTKITPEEIGEIRTTIQETLTKVAETTELGPES</sequence>
<feature type="compositionally biased region" description="Acidic residues" evidence="15">
    <location>
        <begin position="1059"/>
        <end position="1071"/>
    </location>
</feature>
<evidence type="ECO:0000313" key="19">
    <source>
        <dbReference type="Proteomes" id="UP001596443"/>
    </source>
</evidence>
<comment type="caution">
    <text evidence="18">The sequence shown here is derived from an EMBL/GenBank/DDBJ whole genome shotgun (WGS) entry which is preliminary data.</text>
</comment>
<dbReference type="GO" id="GO:0004527">
    <property type="term" value="F:exonuclease activity"/>
    <property type="evidence" value="ECO:0007669"/>
    <property type="project" value="UniProtKB-KW"/>
</dbReference>
<name>A0ABD5TBS4_9EURY</name>
<dbReference type="EMBL" id="JBHSWX010000002">
    <property type="protein sequence ID" value="MFC6784895.1"/>
    <property type="molecule type" value="Genomic_DNA"/>
</dbReference>
<dbReference type="Proteomes" id="UP001596443">
    <property type="component" value="Unassembled WGS sequence"/>
</dbReference>
<organism evidence="18 19">
    <name type="scientific">Halobaculum halobium</name>
    <dbReference type="NCBI Taxonomy" id="3032281"/>
    <lineage>
        <taxon>Archaea</taxon>
        <taxon>Methanobacteriati</taxon>
        <taxon>Methanobacteriota</taxon>
        <taxon>Stenosarchaea group</taxon>
        <taxon>Halobacteria</taxon>
        <taxon>Halobacteriales</taxon>
        <taxon>Haloferacaceae</taxon>
        <taxon>Halobaculum</taxon>
    </lineage>
</organism>
<keyword evidence="6" id="KW-0269">Exonuclease</keyword>
<keyword evidence="19" id="KW-1185">Reference proteome</keyword>
<evidence type="ECO:0000259" key="17">
    <source>
        <dbReference type="PROSITE" id="PS51217"/>
    </source>
</evidence>
<dbReference type="GO" id="GO:0005524">
    <property type="term" value="F:ATP binding"/>
    <property type="evidence" value="ECO:0007669"/>
    <property type="project" value="UniProtKB-UniRule"/>
</dbReference>
<keyword evidence="10" id="KW-0413">Isomerase</keyword>